<comment type="caution">
    <text evidence="1">The sequence shown here is derived from an EMBL/GenBank/DDBJ whole genome shotgun (WGS) entry which is preliminary data.</text>
</comment>
<organism evidence="1 2">
    <name type="scientific">Mesorhizobium australicum</name>
    <dbReference type="NCBI Taxonomy" id="536018"/>
    <lineage>
        <taxon>Bacteria</taxon>
        <taxon>Pseudomonadati</taxon>
        <taxon>Pseudomonadota</taxon>
        <taxon>Alphaproteobacteria</taxon>
        <taxon>Hyphomicrobiales</taxon>
        <taxon>Phyllobacteriaceae</taxon>
        <taxon>Mesorhizobium</taxon>
    </lineage>
</organism>
<keyword evidence="2" id="KW-1185">Reference proteome</keyword>
<accession>A0ACC6T8A2</accession>
<protein>
    <submittedName>
        <fullName evidence="1">Uncharacterized protein</fullName>
    </submittedName>
</protein>
<sequence length="130" mass="13669">MRGKSAIVAALIIAGISFPRRNADYANPVGGATAPSTKRLKAALAALANELPLGCGTIGPYQEESLLGDDMFAVAQMKHKFSLSHLGRDGIHKDSGFLAQFADCGLFERLPHAASLHRASPSSSAPRARL</sequence>
<reference evidence="1 2" key="1">
    <citation type="journal article" date="2024" name="Proc. Natl. Acad. Sci. U.S.A.">
        <title>The evolutionary genomics of adaptation to stress in wild rhizobium bacteria.</title>
        <authorList>
            <person name="Kehlet-Delgado H."/>
            <person name="Montoya A.P."/>
            <person name="Jensen K.T."/>
            <person name="Wendlandt C.E."/>
            <person name="Dexheimer C."/>
            <person name="Roberts M."/>
            <person name="Torres Martinez L."/>
            <person name="Friesen M.L."/>
            <person name="Griffitts J.S."/>
            <person name="Porter S.S."/>
        </authorList>
    </citation>
    <scope>NUCLEOTIDE SEQUENCE [LARGE SCALE GENOMIC DNA]</scope>
    <source>
        <strain evidence="1 2">M0468</strain>
    </source>
</reference>
<name>A0ACC6T8A2_9HYPH</name>
<evidence type="ECO:0000313" key="1">
    <source>
        <dbReference type="EMBL" id="MER9288142.1"/>
    </source>
</evidence>
<evidence type="ECO:0000313" key="2">
    <source>
        <dbReference type="Proteomes" id="UP001480082"/>
    </source>
</evidence>
<dbReference type="Proteomes" id="UP001480082">
    <property type="component" value="Unassembled WGS sequence"/>
</dbReference>
<dbReference type="EMBL" id="JAMYRI010000030">
    <property type="protein sequence ID" value="MER9288142.1"/>
    <property type="molecule type" value="Genomic_DNA"/>
</dbReference>
<proteinExistence type="predicted"/>
<gene>
    <name evidence="1" type="ORF">NKI81_30245</name>
</gene>